<protein>
    <submittedName>
        <fullName evidence="1">8007_t:CDS:1</fullName>
    </submittedName>
</protein>
<proteinExistence type="predicted"/>
<keyword evidence="2" id="KW-1185">Reference proteome</keyword>
<gene>
    <name evidence="1" type="ORF">RPERSI_LOCUS31776</name>
</gene>
<accession>A0ACA9SIX2</accession>
<feature type="non-terminal residue" evidence="1">
    <location>
        <position position="1"/>
    </location>
</feature>
<evidence type="ECO:0000313" key="2">
    <source>
        <dbReference type="Proteomes" id="UP000789920"/>
    </source>
</evidence>
<reference evidence="1" key="1">
    <citation type="submission" date="2021-06" db="EMBL/GenBank/DDBJ databases">
        <authorList>
            <person name="Kallberg Y."/>
            <person name="Tangrot J."/>
            <person name="Rosling A."/>
        </authorList>
    </citation>
    <scope>NUCLEOTIDE SEQUENCE</scope>
    <source>
        <strain evidence="1">MA461A</strain>
    </source>
</reference>
<dbReference type="EMBL" id="CAJVQC010129579">
    <property type="protein sequence ID" value="CAG8841217.1"/>
    <property type="molecule type" value="Genomic_DNA"/>
</dbReference>
<feature type="non-terminal residue" evidence="1">
    <location>
        <position position="158"/>
    </location>
</feature>
<name>A0ACA9SIX2_9GLOM</name>
<comment type="caution">
    <text evidence="1">The sequence shown here is derived from an EMBL/GenBank/DDBJ whole genome shotgun (WGS) entry which is preliminary data.</text>
</comment>
<sequence>NPINYNLAKEKQHFTYDIWIRMIKDMEDDDDIEDFEDNKHWDISIQFLQRNNPPFDWSILPANYQQMTQLYRQTLYYKKMLERVPANPQITYEYTQTILVVNKIRPNIEEDIIVSRLNQVKWIKTEEYLAMLFAEWIKINVVSGTDLPPGIPDAIAGA</sequence>
<evidence type="ECO:0000313" key="1">
    <source>
        <dbReference type="EMBL" id="CAG8841217.1"/>
    </source>
</evidence>
<organism evidence="1 2">
    <name type="scientific">Racocetra persica</name>
    <dbReference type="NCBI Taxonomy" id="160502"/>
    <lineage>
        <taxon>Eukaryota</taxon>
        <taxon>Fungi</taxon>
        <taxon>Fungi incertae sedis</taxon>
        <taxon>Mucoromycota</taxon>
        <taxon>Glomeromycotina</taxon>
        <taxon>Glomeromycetes</taxon>
        <taxon>Diversisporales</taxon>
        <taxon>Gigasporaceae</taxon>
        <taxon>Racocetra</taxon>
    </lineage>
</organism>
<dbReference type="Proteomes" id="UP000789920">
    <property type="component" value="Unassembled WGS sequence"/>
</dbReference>